<dbReference type="RefSeq" id="WP_106708338.1">
    <property type="nucleotide sequence ID" value="NZ_PXXU01000106.1"/>
</dbReference>
<organism evidence="3 4">
    <name type="scientific">Nitrosomonas supralitoralis</name>
    <dbReference type="NCBI Taxonomy" id="2116706"/>
    <lineage>
        <taxon>Bacteria</taxon>
        <taxon>Pseudomonadati</taxon>
        <taxon>Pseudomonadota</taxon>
        <taxon>Betaproteobacteria</taxon>
        <taxon>Nitrosomonadales</taxon>
        <taxon>Nitrosomonadaceae</taxon>
        <taxon>Nitrosomonas</taxon>
    </lineage>
</organism>
<evidence type="ECO:0000313" key="3">
    <source>
        <dbReference type="EMBL" id="PSJ15901.1"/>
    </source>
</evidence>
<dbReference type="OrthoDB" id="8563283at2"/>
<reference evidence="3 4" key="1">
    <citation type="submission" date="2018-03" db="EMBL/GenBank/DDBJ databases">
        <title>Draft genome of Nitrosomonas supralitoralis APG5.</title>
        <authorList>
            <person name="Urakawa H."/>
            <person name="Lopez J.V."/>
        </authorList>
    </citation>
    <scope>NUCLEOTIDE SEQUENCE [LARGE SCALE GENOMIC DNA]</scope>
    <source>
        <strain evidence="3 4">APG5</strain>
    </source>
</reference>
<keyword evidence="1" id="KW-0732">Signal</keyword>
<accession>A0A2P7NQZ5</accession>
<name>A0A2P7NQZ5_9PROT</name>
<dbReference type="Pfam" id="PF03413">
    <property type="entry name" value="PepSY"/>
    <property type="match status" value="1"/>
</dbReference>
<dbReference type="EMBL" id="PXXU01000106">
    <property type="protein sequence ID" value="PSJ15901.1"/>
    <property type="molecule type" value="Genomic_DNA"/>
</dbReference>
<feature type="signal peptide" evidence="1">
    <location>
        <begin position="1"/>
        <end position="22"/>
    </location>
</feature>
<evidence type="ECO:0000259" key="2">
    <source>
        <dbReference type="Pfam" id="PF03413"/>
    </source>
</evidence>
<protein>
    <recommendedName>
        <fullName evidence="2">PepSY domain-containing protein</fullName>
    </recommendedName>
</protein>
<dbReference type="Proteomes" id="UP000241912">
    <property type="component" value="Unassembled WGS sequence"/>
</dbReference>
<proteinExistence type="predicted"/>
<evidence type="ECO:0000313" key="4">
    <source>
        <dbReference type="Proteomes" id="UP000241912"/>
    </source>
</evidence>
<dbReference type="AlphaFoldDB" id="A0A2P7NQZ5"/>
<dbReference type="InterPro" id="IPR025711">
    <property type="entry name" value="PepSY"/>
</dbReference>
<feature type="domain" description="PepSY" evidence="2">
    <location>
        <begin position="40"/>
        <end position="83"/>
    </location>
</feature>
<gene>
    <name evidence="3" type="ORF">C7H79_16460</name>
</gene>
<comment type="caution">
    <text evidence="3">The sequence shown here is derived from an EMBL/GenBank/DDBJ whole genome shotgun (WGS) entry which is preliminary data.</text>
</comment>
<dbReference type="SUPFAM" id="SSF160574">
    <property type="entry name" value="BT0923-like"/>
    <property type="match status" value="1"/>
</dbReference>
<evidence type="ECO:0000256" key="1">
    <source>
        <dbReference type="SAM" id="SignalP"/>
    </source>
</evidence>
<sequence>MKNKLMILAAIFAFSFTSVSFSGLLDKKVELSTLPPIVQEAINRYAEDGKIESIEKEKSKGDLAIYEVEVKKPDGSELEFKIDGNGKLIELERE</sequence>
<keyword evidence="4" id="KW-1185">Reference proteome</keyword>
<feature type="chain" id="PRO_5015132601" description="PepSY domain-containing protein" evidence="1">
    <location>
        <begin position="23"/>
        <end position="94"/>
    </location>
</feature>
<dbReference type="Gene3D" id="3.30.505.20">
    <property type="match status" value="1"/>
</dbReference>